<evidence type="ECO:0000313" key="3">
    <source>
        <dbReference type="Proteomes" id="UP001215598"/>
    </source>
</evidence>
<organism evidence="2 3">
    <name type="scientific">Mycena metata</name>
    <dbReference type="NCBI Taxonomy" id="1033252"/>
    <lineage>
        <taxon>Eukaryota</taxon>
        <taxon>Fungi</taxon>
        <taxon>Dikarya</taxon>
        <taxon>Basidiomycota</taxon>
        <taxon>Agaricomycotina</taxon>
        <taxon>Agaricomycetes</taxon>
        <taxon>Agaricomycetidae</taxon>
        <taxon>Agaricales</taxon>
        <taxon>Marasmiineae</taxon>
        <taxon>Mycenaceae</taxon>
        <taxon>Mycena</taxon>
    </lineage>
</organism>
<comment type="caution">
    <text evidence="2">The sequence shown here is derived from an EMBL/GenBank/DDBJ whole genome shotgun (WGS) entry which is preliminary data.</text>
</comment>
<evidence type="ECO:0000313" key="2">
    <source>
        <dbReference type="EMBL" id="KAJ7725032.1"/>
    </source>
</evidence>
<feature type="compositionally biased region" description="Acidic residues" evidence="1">
    <location>
        <begin position="117"/>
        <end position="133"/>
    </location>
</feature>
<protein>
    <recommendedName>
        <fullName evidence="4">Zn(2)-C6 fungal-type domain-containing protein</fullName>
    </recommendedName>
</protein>
<accession>A0AAD7HP34</accession>
<evidence type="ECO:0000256" key="1">
    <source>
        <dbReference type="SAM" id="MobiDB-lite"/>
    </source>
</evidence>
<dbReference type="InterPro" id="IPR036864">
    <property type="entry name" value="Zn2-C6_fun-type_DNA-bd_sf"/>
</dbReference>
<proteinExistence type="predicted"/>
<feature type="compositionally biased region" description="Polar residues" evidence="1">
    <location>
        <begin position="165"/>
        <end position="188"/>
    </location>
</feature>
<dbReference type="CDD" id="cd00067">
    <property type="entry name" value="GAL4"/>
    <property type="match status" value="1"/>
</dbReference>
<dbReference type="AlphaFoldDB" id="A0AAD7HP34"/>
<dbReference type="GO" id="GO:0008270">
    <property type="term" value="F:zinc ion binding"/>
    <property type="evidence" value="ECO:0007669"/>
    <property type="project" value="InterPro"/>
</dbReference>
<sequence length="397" mass="44253">MNLAIRQVRANDAMRKSFACTRCATEKIDCEETRPSCHNCIAGHHRVNGNFIACYNLTELPECEYRKTRYVPAPSSIHKPKEYLPAKVYMLVKAMDMPTGESPQLKVDTTLNTLPEVDNESDWTDSDGEDDDSSAGYQSTVANQAFDGRTPSQHSFCGMPVDTEPPQTNADGRLNNSHQASERSSASPHTVIDAVTAEWNSSFESFYNSLIQNREEVRTTYEVDSTTNSTPVTVNDEEWKGDEWTTMLRDVTAATTPEKAGDAITSDTFSLNGFTTQTSNPLSAKDFTAQMFAEMEIREGTTQDRNHTVLNPGEEHTRLPQNLSVAEYFNNFGVPPYQANCIYLDDHNMAPTTASPFQNSISGASTAKSSEQQLVTLHTLITTQYIYEITGRRNRMV</sequence>
<dbReference type="SUPFAM" id="SSF57701">
    <property type="entry name" value="Zn2/Cys6 DNA-binding domain"/>
    <property type="match status" value="1"/>
</dbReference>
<gene>
    <name evidence="2" type="ORF">B0H16DRAFT_1472013</name>
</gene>
<dbReference type="InterPro" id="IPR001138">
    <property type="entry name" value="Zn2Cys6_DnaBD"/>
</dbReference>
<dbReference type="Gene3D" id="4.10.240.10">
    <property type="entry name" value="Zn(2)-C6 fungal-type DNA-binding domain"/>
    <property type="match status" value="1"/>
</dbReference>
<reference evidence="2" key="1">
    <citation type="submission" date="2023-03" db="EMBL/GenBank/DDBJ databases">
        <title>Massive genome expansion in bonnet fungi (Mycena s.s.) driven by repeated elements and novel gene families across ecological guilds.</title>
        <authorList>
            <consortium name="Lawrence Berkeley National Laboratory"/>
            <person name="Harder C.B."/>
            <person name="Miyauchi S."/>
            <person name="Viragh M."/>
            <person name="Kuo A."/>
            <person name="Thoen E."/>
            <person name="Andreopoulos B."/>
            <person name="Lu D."/>
            <person name="Skrede I."/>
            <person name="Drula E."/>
            <person name="Henrissat B."/>
            <person name="Morin E."/>
            <person name="Kohler A."/>
            <person name="Barry K."/>
            <person name="LaButti K."/>
            <person name="Morin E."/>
            <person name="Salamov A."/>
            <person name="Lipzen A."/>
            <person name="Mereny Z."/>
            <person name="Hegedus B."/>
            <person name="Baldrian P."/>
            <person name="Stursova M."/>
            <person name="Weitz H."/>
            <person name="Taylor A."/>
            <person name="Grigoriev I.V."/>
            <person name="Nagy L.G."/>
            <person name="Martin F."/>
            <person name="Kauserud H."/>
        </authorList>
    </citation>
    <scope>NUCLEOTIDE SEQUENCE</scope>
    <source>
        <strain evidence="2">CBHHK182m</strain>
    </source>
</reference>
<dbReference type="EMBL" id="JARKIB010000197">
    <property type="protein sequence ID" value="KAJ7725032.1"/>
    <property type="molecule type" value="Genomic_DNA"/>
</dbReference>
<dbReference type="Proteomes" id="UP001215598">
    <property type="component" value="Unassembled WGS sequence"/>
</dbReference>
<name>A0AAD7HP34_9AGAR</name>
<feature type="region of interest" description="Disordered" evidence="1">
    <location>
        <begin position="100"/>
        <end position="189"/>
    </location>
</feature>
<evidence type="ECO:0008006" key="4">
    <source>
        <dbReference type="Google" id="ProtNLM"/>
    </source>
</evidence>
<dbReference type="GO" id="GO:0000981">
    <property type="term" value="F:DNA-binding transcription factor activity, RNA polymerase II-specific"/>
    <property type="evidence" value="ECO:0007669"/>
    <property type="project" value="InterPro"/>
</dbReference>
<keyword evidence="3" id="KW-1185">Reference proteome</keyword>